<protein>
    <submittedName>
        <fullName evidence="5">Peptide/nickel transport system substrate-binding protein</fullName>
    </submittedName>
</protein>
<reference evidence="5 6" key="1">
    <citation type="submission" date="2018-07" db="EMBL/GenBank/DDBJ databases">
        <title>Genomic Encyclopedia of Type Strains, Phase IV (KMG-IV): sequencing the most valuable type-strain genomes for metagenomic binning, comparative biology and taxonomic classification.</title>
        <authorList>
            <person name="Goeker M."/>
        </authorList>
    </citation>
    <scope>NUCLEOTIDE SEQUENCE [LARGE SCALE GENOMIC DNA]</scope>
    <source>
        <strain evidence="5 6">DSM 21634</strain>
    </source>
</reference>
<feature type="signal peptide" evidence="3">
    <location>
        <begin position="1"/>
        <end position="22"/>
    </location>
</feature>
<organism evidence="5 6">
    <name type="scientific">Pseudorhodoferax soli</name>
    <dbReference type="NCBI Taxonomy" id="545864"/>
    <lineage>
        <taxon>Bacteria</taxon>
        <taxon>Pseudomonadati</taxon>
        <taxon>Pseudomonadota</taxon>
        <taxon>Betaproteobacteria</taxon>
        <taxon>Burkholderiales</taxon>
        <taxon>Comamonadaceae</taxon>
    </lineage>
</organism>
<dbReference type="GO" id="GO:0030288">
    <property type="term" value="C:outer membrane-bounded periplasmic space"/>
    <property type="evidence" value="ECO:0007669"/>
    <property type="project" value="UniProtKB-ARBA"/>
</dbReference>
<dbReference type="AlphaFoldDB" id="A0A368XM43"/>
<evidence type="ECO:0000256" key="1">
    <source>
        <dbReference type="ARBA" id="ARBA00005695"/>
    </source>
</evidence>
<comment type="caution">
    <text evidence="5">The sequence shown here is derived from an EMBL/GenBank/DDBJ whole genome shotgun (WGS) entry which is preliminary data.</text>
</comment>
<dbReference type="PIRSF" id="PIRSF002741">
    <property type="entry name" value="MppA"/>
    <property type="match status" value="1"/>
</dbReference>
<evidence type="ECO:0000256" key="2">
    <source>
        <dbReference type="ARBA" id="ARBA00022729"/>
    </source>
</evidence>
<dbReference type="InterPro" id="IPR000914">
    <property type="entry name" value="SBP_5_dom"/>
</dbReference>
<sequence length="531" mass="58963">MALRIPFPAMRVLALSATLAFAGPLATAQAVKPAAGSLTIAFAAEATTLDPVKYSAGVDTYFIGQIFEQLVKPDPSQKRVNWLAESWEVTDVGGKPVLDVKIRKGVKFHNGDPLTARDFEFSQKRLADPAQSRWSHLQAAVERFEVVNDHQFKIHFKEGDGSYIADNLQLWAMPKAYFEKVGEEGFAKAPVGTGPWKFVSRSVKEELKLEAFDDYWHKTARPTVKNLTIKIIPEDLTRVAAFKTGAVDWIDAVPPAMIAEVKKMPGVQTSTVVSGNNLFLDFAEQVPNSPWRDVRVRQAAAHAIDVDAIVKAVLFGQGERYVQVGKGGAGYDPNLKPYPYDPRKAKELLTQAGFPRGFDTNCYNLTTPREPNVKEMGEAMFAYLTAAGIRCKVQGLEYGAWINLGRRGRNGPPEMDGVISWMWGQGIPGDPGTAWAGHLHSFVAGKGWGSYSYASDPELDTLVEEAKRTMDPAQREAVLQRLARLKHERVLGGLPTYRPLVTLAWRDKVDYTPWPWPGFWRNLQQIGLKQP</sequence>
<dbReference type="GO" id="GO:0015833">
    <property type="term" value="P:peptide transport"/>
    <property type="evidence" value="ECO:0007669"/>
    <property type="project" value="TreeGrafter"/>
</dbReference>
<feature type="domain" description="Solute-binding protein family 5" evidence="4">
    <location>
        <begin position="80"/>
        <end position="401"/>
    </location>
</feature>
<dbReference type="Gene3D" id="3.40.190.10">
    <property type="entry name" value="Periplasmic binding protein-like II"/>
    <property type="match status" value="1"/>
</dbReference>
<dbReference type="EMBL" id="QPJK01000009">
    <property type="protein sequence ID" value="RCW67547.1"/>
    <property type="molecule type" value="Genomic_DNA"/>
</dbReference>
<feature type="chain" id="PRO_5017025559" evidence="3">
    <location>
        <begin position="23"/>
        <end position="531"/>
    </location>
</feature>
<dbReference type="CDD" id="cd00995">
    <property type="entry name" value="PBP2_NikA_DppA_OppA_like"/>
    <property type="match status" value="1"/>
</dbReference>
<dbReference type="Gene3D" id="3.10.105.10">
    <property type="entry name" value="Dipeptide-binding Protein, Domain 3"/>
    <property type="match status" value="1"/>
</dbReference>
<dbReference type="PANTHER" id="PTHR30290">
    <property type="entry name" value="PERIPLASMIC BINDING COMPONENT OF ABC TRANSPORTER"/>
    <property type="match status" value="1"/>
</dbReference>
<evidence type="ECO:0000313" key="5">
    <source>
        <dbReference type="EMBL" id="RCW67547.1"/>
    </source>
</evidence>
<dbReference type="PANTHER" id="PTHR30290:SF38">
    <property type="entry name" value="D,D-DIPEPTIDE-BINDING PERIPLASMIC PROTEIN DDPA-RELATED"/>
    <property type="match status" value="1"/>
</dbReference>
<evidence type="ECO:0000313" key="6">
    <source>
        <dbReference type="Proteomes" id="UP000252884"/>
    </source>
</evidence>
<comment type="similarity">
    <text evidence="1">Belongs to the bacterial solute-binding protein 5 family.</text>
</comment>
<gene>
    <name evidence="5" type="ORF">DES41_109270</name>
</gene>
<evidence type="ECO:0000256" key="3">
    <source>
        <dbReference type="SAM" id="SignalP"/>
    </source>
</evidence>
<dbReference type="GO" id="GO:1904680">
    <property type="term" value="F:peptide transmembrane transporter activity"/>
    <property type="evidence" value="ECO:0007669"/>
    <property type="project" value="TreeGrafter"/>
</dbReference>
<dbReference type="InterPro" id="IPR039424">
    <property type="entry name" value="SBP_5"/>
</dbReference>
<dbReference type="SUPFAM" id="SSF53850">
    <property type="entry name" value="Periplasmic binding protein-like II"/>
    <property type="match status" value="1"/>
</dbReference>
<dbReference type="Pfam" id="PF00496">
    <property type="entry name" value="SBP_bac_5"/>
    <property type="match status" value="1"/>
</dbReference>
<evidence type="ECO:0000259" key="4">
    <source>
        <dbReference type="Pfam" id="PF00496"/>
    </source>
</evidence>
<keyword evidence="2 3" id="KW-0732">Signal</keyword>
<dbReference type="Proteomes" id="UP000252884">
    <property type="component" value="Unassembled WGS sequence"/>
</dbReference>
<keyword evidence="6" id="KW-1185">Reference proteome</keyword>
<dbReference type="RefSeq" id="WP_114471042.1">
    <property type="nucleotide sequence ID" value="NZ_QPJK01000009.1"/>
</dbReference>
<accession>A0A368XM43</accession>
<dbReference type="GO" id="GO:0043190">
    <property type="term" value="C:ATP-binding cassette (ABC) transporter complex"/>
    <property type="evidence" value="ECO:0007669"/>
    <property type="project" value="InterPro"/>
</dbReference>
<dbReference type="InterPro" id="IPR030678">
    <property type="entry name" value="Peptide/Ni-bd"/>
</dbReference>
<proteinExistence type="inferred from homology"/>
<name>A0A368XM43_9BURK</name>
<dbReference type="OrthoDB" id="9801799at2"/>